<dbReference type="InterPro" id="IPR001304">
    <property type="entry name" value="C-type_lectin-like"/>
</dbReference>
<feature type="region of interest" description="Disordered" evidence="2">
    <location>
        <begin position="273"/>
        <end position="296"/>
    </location>
</feature>
<dbReference type="InterPro" id="IPR018378">
    <property type="entry name" value="C-type_lectin_CS"/>
</dbReference>
<dbReference type="SMART" id="SM00034">
    <property type="entry name" value="CLECT"/>
    <property type="match status" value="2"/>
</dbReference>
<dbReference type="PROSITE" id="PS50041">
    <property type="entry name" value="C_TYPE_LECTIN_2"/>
    <property type="match status" value="2"/>
</dbReference>
<name>A0AAV1G4X4_XYRNO</name>
<keyword evidence="4" id="KW-0675">Receptor</keyword>
<feature type="domain" description="C-type lectin" evidence="3">
    <location>
        <begin position="118"/>
        <end position="226"/>
    </location>
</feature>
<keyword evidence="5" id="KW-1185">Reference proteome</keyword>
<sequence>MNWADARQYCRANHTDLATIESSAENSKLNGLVTSDTWIGLNDDSASWRNKMGKDRNSWRWSSTGETSKTGYQNWQAYKPDYYDGLESCAVLLSSGKWDDKDCDTENDFVCYDAPDPQSQKTYVLVKLSKTWSDALAYCRTHHTDLAMIEDAQENEALLNTGRLYQVWIGLYRNPWKWSSNRDSSYRNWKEGQPNNYLGNQHCAFSDVENTWQDASCSEEYPFLCEEVPKIEKTILLKIHTDADLSDPAISNQLLQKISAQLSEKMGRDNLSLKWKIQPQKKEEEKDKAVDQCPAK</sequence>
<dbReference type="InterPro" id="IPR016186">
    <property type="entry name" value="C-type_lectin-like/link_sf"/>
</dbReference>
<gene>
    <name evidence="4" type="ORF">XNOV1_A000785</name>
</gene>
<proteinExistence type="predicted"/>
<evidence type="ECO:0000313" key="4">
    <source>
        <dbReference type="EMBL" id="CAJ1068388.1"/>
    </source>
</evidence>
<dbReference type="PANTHER" id="PTHR45784">
    <property type="entry name" value="C-TYPE LECTIN DOMAIN FAMILY 20 MEMBER A-RELATED"/>
    <property type="match status" value="1"/>
</dbReference>
<evidence type="ECO:0000256" key="2">
    <source>
        <dbReference type="SAM" id="MobiDB-lite"/>
    </source>
</evidence>
<evidence type="ECO:0000259" key="3">
    <source>
        <dbReference type="PROSITE" id="PS50041"/>
    </source>
</evidence>
<evidence type="ECO:0000313" key="5">
    <source>
        <dbReference type="Proteomes" id="UP001178508"/>
    </source>
</evidence>
<dbReference type="EMBL" id="OY660875">
    <property type="protein sequence ID" value="CAJ1068388.1"/>
    <property type="molecule type" value="Genomic_DNA"/>
</dbReference>
<reference evidence="4" key="1">
    <citation type="submission" date="2023-08" db="EMBL/GenBank/DDBJ databases">
        <authorList>
            <person name="Alioto T."/>
            <person name="Alioto T."/>
            <person name="Gomez Garrido J."/>
        </authorList>
    </citation>
    <scope>NUCLEOTIDE SEQUENCE</scope>
</reference>
<dbReference type="InterPro" id="IPR016187">
    <property type="entry name" value="CTDL_fold"/>
</dbReference>
<dbReference type="Proteomes" id="UP001178508">
    <property type="component" value="Chromosome 12"/>
</dbReference>
<dbReference type="AlphaFoldDB" id="A0AAV1G4X4"/>
<evidence type="ECO:0000256" key="1">
    <source>
        <dbReference type="ARBA" id="ARBA00023157"/>
    </source>
</evidence>
<accession>A0AAV1G4X4</accession>
<organism evidence="4 5">
    <name type="scientific">Xyrichtys novacula</name>
    <name type="common">Pearly razorfish</name>
    <name type="synonym">Hemipteronotus novacula</name>
    <dbReference type="NCBI Taxonomy" id="13765"/>
    <lineage>
        <taxon>Eukaryota</taxon>
        <taxon>Metazoa</taxon>
        <taxon>Chordata</taxon>
        <taxon>Craniata</taxon>
        <taxon>Vertebrata</taxon>
        <taxon>Euteleostomi</taxon>
        <taxon>Actinopterygii</taxon>
        <taxon>Neopterygii</taxon>
        <taxon>Teleostei</taxon>
        <taxon>Neoteleostei</taxon>
        <taxon>Acanthomorphata</taxon>
        <taxon>Eupercaria</taxon>
        <taxon>Labriformes</taxon>
        <taxon>Labridae</taxon>
        <taxon>Xyrichtys</taxon>
    </lineage>
</organism>
<dbReference type="PROSITE" id="PS00615">
    <property type="entry name" value="C_TYPE_LECTIN_1"/>
    <property type="match status" value="1"/>
</dbReference>
<dbReference type="Pfam" id="PF00059">
    <property type="entry name" value="Lectin_C"/>
    <property type="match status" value="2"/>
</dbReference>
<feature type="compositionally biased region" description="Basic and acidic residues" evidence="2">
    <location>
        <begin position="280"/>
        <end position="290"/>
    </location>
</feature>
<dbReference type="Gene3D" id="3.10.100.10">
    <property type="entry name" value="Mannose-Binding Protein A, subunit A"/>
    <property type="match status" value="2"/>
</dbReference>
<keyword evidence="1" id="KW-1015">Disulfide bond</keyword>
<protein>
    <submittedName>
        <fullName evidence="4">Macrophage mannose receptor 1-like</fullName>
    </submittedName>
</protein>
<dbReference type="PANTHER" id="PTHR45784:SF3">
    <property type="entry name" value="C-TYPE LECTIN DOMAIN FAMILY 4 MEMBER K-LIKE-RELATED"/>
    <property type="match status" value="1"/>
</dbReference>
<dbReference type="SUPFAM" id="SSF56436">
    <property type="entry name" value="C-type lectin-like"/>
    <property type="match status" value="2"/>
</dbReference>
<dbReference type="CDD" id="cd00037">
    <property type="entry name" value="CLECT"/>
    <property type="match status" value="1"/>
</dbReference>
<feature type="domain" description="C-type lectin" evidence="3">
    <location>
        <begin position="1"/>
        <end position="112"/>
    </location>
</feature>